<protein>
    <recommendedName>
        <fullName evidence="1">UPF0597 protein IAC42_07185</fullName>
    </recommendedName>
</protein>
<dbReference type="PANTHER" id="PTHR30501:SF2">
    <property type="entry name" value="UPF0597 PROTEIN YHAM"/>
    <property type="match status" value="1"/>
</dbReference>
<evidence type="ECO:0000256" key="1">
    <source>
        <dbReference type="HAMAP-Rule" id="MF_01845"/>
    </source>
</evidence>
<dbReference type="PANTHER" id="PTHR30501">
    <property type="entry name" value="UPF0597 PROTEIN YHAM"/>
    <property type="match status" value="1"/>
</dbReference>
<feature type="domain" description="Serine dehydratase-like alpha subunit" evidence="2">
    <location>
        <begin position="168"/>
        <end position="421"/>
    </location>
</feature>
<sequence length="426" mass="44755">MTSDCMHTFTQILAEELQPALGCTEPIAIAYCAAVVRKTLGAMPEHMDIATSGNIIKNVKAVTVPNSGGMKGIEAAACLGALAGRDDLVLEVLSCVDDEARAKAAHLVDSGVCSLSLAKDVPSLYIDITGRAGDHSVRCTVAGEHTNITHLEKDGTVILDKKARCATSDNQDKADRSQLSVCRIIDYAKSVGIDEIAPILERQIECNVAIAKEGLSRKYGVSVGRTLLTHYDAGDVRIRARAMAAAGSDARMSGCPLPVVINSGSGNQGLTVSLPVIEYARAYGKSHEELLRALALSNLTAIHQKRYIGPLSAFCGAVNAATGAAAGICFLLGGSDDEISQTITDVLANVGGIVCDGAKPSCAAKISSALEAAILSYEMTKEGNCFKRGEGLVGRDIEATIESFGRVGREGMKETDNEILKIMLEE</sequence>
<evidence type="ECO:0000259" key="2">
    <source>
        <dbReference type="Pfam" id="PF03313"/>
    </source>
</evidence>
<dbReference type="Proteomes" id="UP000823633">
    <property type="component" value="Unassembled WGS sequence"/>
</dbReference>
<comment type="similarity">
    <text evidence="1">Belongs to the UPF0597 family.</text>
</comment>
<reference evidence="3" key="2">
    <citation type="journal article" date="2021" name="PeerJ">
        <title>Extensive microbial diversity within the chicken gut microbiome revealed by metagenomics and culture.</title>
        <authorList>
            <person name="Gilroy R."/>
            <person name="Ravi A."/>
            <person name="Getino M."/>
            <person name="Pursley I."/>
            <person name="Horton D.L."/>
            <person name="Alikhan N.F."/>
            <person name="Baker D."/>
            <person name="Gharbi K."/>
            <person name="Hall N."/>
            <person name="Watson M."/>
            <person name="Adriaenssens E.M."/>
            <person name="Foster-Nyarko E."/>
            <person name="Jarju S."/>
            <person name="Secka A."/>
            <person name="Antonio M."/>
            <person name="Oren A."/>
            <person name="Chaudhuri R.R."/>
            <person name="La Ragione R."/>
            <person name="Hildebrand F."/>
            <person name="Pallen M.J."/>
        </authorList>
    </citation>
    <scope>NUCLEOTIDE SEQUENCE</scope>
    <source>
        <strain evidence="3">11167</strain>
    </source>
</reference>
<dbReference type="AlphaFoldDB" id="A0A9D9EBA5"/>
<dbReference type="Pfam" id="PF03313">
    <property type="entry name" value="SDH_alpha"/>
    <property type="match status" value="1"/>
</dbReference>
<gene>
    <name evidence="3" type="ORF">IAC42_07185</name>
</gene>
<proteinExistence type="inferred from homology"/>
<accession>A0A9D9EBA5</accession>
<dbReference type="EMBL" id="JADIMU010000046">
    <property type="protein sequence ID" value="MBO8443528.1"/>
    <property type="molecule type" value="Genomic_DNA"/>
</dbReference>
<dbReference type="InterPro" id="IPR005130">
    <property type="entry name" value="Ser_deHydtase-like_asu"/>
</dbReference>
<reference evidence="3" key="1">
    <citation type="submission" date="2020-10" db="EMBL/GenBank/DDBJ databases">
        <authorList>
            <person name="Gilroy R."/>
        </authorList>
    </citation>
    <scope>NUCLEOTIDE SEQUENCE</scope>
    <source>
        <strain evidence="3">11167</strain>
    </source>
</reference>
<name>A0A9D9EBA5_9SPIR</name>
<dbReference type="GO" id="GO:0080146">
    <property type="term" value="F:L-cysteine desulfhydrase activity"/>
    <property type="evidence" value="ECO:0007669"/>
    <property type="project" value="TreeGrafter"/>
</dbReference>
<evidence type="ECO:0000313" key="4">
    <source>
        <dbReference type="Proteomes" id="UP000823633"/>
    </source>
</evidence>
<dbReference type="HAMAP" id="MF_01845">
    <property type="entry name" value="UPF0597"/>
    <property type="match status" value="1"/>
</dbReference>
<dbReference type="InterPro" id="IPR021144">
    <property type="entry name" value="UPF0597"/>
</dbReference>
<organism evidence="3 4">
    <name type="scientific">Candidatus Aphodenecus pullistercoris</name>
    <dbReference type="NCBI Taxonomy" id="2840669"/>
    <lineage>
        <taxon>Bacteria</taxon>
        <taxon>Pseudomonadati</taxon>
        <taxon>Spirochaetota</taxon>
        <taxon>Spirochaetia</taxon>
        <taxon>Spirochaetales</taxon>
        <taxon>Candidatus Aphodenecus</taxon>
    </lineage>
</organism>
<dbReference type="PIRSF" id="PIRSF006054">
    <property type="entry name" value="UCP006054"/>
    <property type="match status" value="1"/>
</dbReference>
<comment type="caution">
    <text evidence="3">The sequence shown here is derived from an EMBL/GenBank/DDBJ whole genome shotgun (WGS) entry which is preliminary data.</text>
</comment>
<dbReference type="GO" id="GO:0019450">
    <property type="term" value="P:L-cysteine catabolic process to pyruvate"/>
    <property type="evidence" value="ECO:0007669"/>
    <property type="project" value="TreeGrafter"/>
</dbReference>
<evidence type="ECO:0000313" key="3">
    <source>
        <dbReference type="EMBL" id="MBO8443528.1"/>
    </source>
</evidence>